<proteinExistence type="predicted"/>
<name>A0AA40E3F6_9PEZI</name>
<sequence>MDQQPPPQQQQPGQTPLNSQHADPVLCAIALIDEKFNRLSDKFDGLSNKVDGLSDKVKDLSGKVTANSKTIKDLSDKFDGLSNKVDGLSDKFDGLSDKVKDLSGKVTANSEAIEAHGDKIEENRQTLLEVQEDVKSFREDYNERFNSIQQDFSEVQHSLEKHIDEVKTEVRQLSQAVNGVKKDISAEAKTAGARLTEVEHGLQKCIDSVKQGRDDTKLTIENGLESVKQCLGDAERRLEDKITRVDTRLGRATNDRVKHSAWVNGVLFNTERNIKDLVERVRSTTSLEGDFQRMSLKLQTYNTNELARLANSFVGNDNNIQPLVAIGDASPIPNLPTSVAGMENLQASEAETILAALGALPVHTDNIALKRSQVMHYCGPITRSDSVERRVENTDF</sequence>
<dbReference type="SUPFAM" id="SSF58104">
    <property type="entry name" value="Methyl-accepting chemotaxis protein (MCP) signaling domain"/>
    <property type="match status" value="1"/>
</dbReference>
<organism evidence="3 4">
    <name type="scientific">Lasiosphaeris hirsuta</name>
    <dbReference type="NCBI Taxonomy" id="260670"/>
    <lineage>
        <taxon>Eukaryota</taxon>
        <taxon>Fungi</taxon>
        <taxon>Dikarya</taxon>
        <taxon>Ascomycota</taxon>
        <taxon>Pezizomycotina</taxon>
        <taxon>Sordariomycetes</taxon>
        <taxon>Sordariomycetidae</taxon>
        <taxon>Sordariales</taxon>
        <taxon>Lasiosphaeriaceae</taxon>
        <taxon>Lasiosphaeris</taxon>
    </lineage>
</organism>
<keyword evidence="4" id="KW-1185">Reference proteome</keyword>
<protein>
    <submittedName>
        <fullName evidence="3">Uncharacterized protein</fullName>
    </submittedName>
</protein>
<dbReference type="AlphaFoldDB" id="A0AA40E3F6"/>
<evidence type="ECO:0000256" key="2">
    <source>
        <dbReference type="SAM" id="MobiDB-lite"/>
    </source>
</evidence>
<dbReference type="EMBL" id="JAUKUA010000002">
    <property type="protein sequence ID" value="KAK0725645.1"/>
    <property type="molecule type" value="Genomic_DNA"/>
</dbReference>
<reference evidence="3" key="1">
    <citation type="submission" date="2023-06" db="EMBL/GenBank/DDBJ databases">
        <title>Genome-scale phylogeny and comparative genomics of the fungal order Sordariales.</title>
        <authorList>
            <consortium name="Lawrence Berkeley National Laboratory"/>
            <person name="Hensen N."/>
            <person name="Bonometti L."/>
            <person name="Westerberg I."/>
            <person name="Brannstrom I.O."/>
            <person name="Guillou S."/>
            <person name="Cros-Aarteil S."/>
            <person name="Calhoun S."/>
            <person name="Haridas S."/>
            <person name="Kuo A."/>
            <person name="Mondo S."/>
            <person name="Pangilinan J."/>
            <person name="Riley R."/>
            <person name="Labutti K."/>
            <person name="Andreopoulos B."/>
            <person name="Lipzen A."/>
            <person name="Chen C."/>
            <person name="Yanf M."/>
            <person name="Daum C."/>
            <person name="Ng V."/>
            <person name="Clum A."/>
            <person name="Steindorff A."/>
            <person name="Ohm R."/>
            <person name="Martin F."/>
            <person name="Silar P."/>
            <person name="Natvig D."/>
            <person name="Lalanne C."/>
            <person name="Gautier V."/>
            <person name="Ament-Velasquez S.L."/>
            <person name="Kruys A."/>
            <person name="Hutchinson M.I."/>
            <person name="Powell A.J."/>
            <person name="Barry K."/>
            <person name="Miller A.N."/>
            <person name="Grigoriev I.V."/>
            <person name="Debuchy R."/>
            <person name="Gladieux P."/>
            <person name="Thoren M.H."/>
            <person name="Johannesson H."/>
        </authorList>
    </citation>
    <scope>NUCLEOTIDE SEQUENCE</scope>
    <source>
        <strain evidence="3">SMH4607-1</strain>
    </source>
</reference>
<feature type="region of interest" description="Disordered" evidence="2">
    <location>
        <begin position="1"/>
        <end position="21"/>
    </location>
</feature>
<gene>
    <name evidence="3" type="ORF">B0H67DRAFT_680957</name>
</gene>
<dbReference type="Gene3D" id="1.20.120.20">
    <property type="entry name" value="Apolipoprotein"/>
    <property type="match status" value="1"/>
</dbReference>
<evidence type="ECO:0000313" key="3">
    <source>
        <dbReference type="EMBL" id="KAK0725645.1"/>
    </source>
</evidence>
<evidence type="ECO:0000256" key="1">
    <source>
        <dbReference type="SAM" id="Coils"/>
    </source>
</evidence>
<keyword evidence="1" id="KW-0175">Coiled coil</keyword>
<comment type="caution">
    <text evidence="3">The sequence shown here is derived from an EMBL/GenBank/DDBJ whole genome shotgun (WGS) entry which is preliminary data.</text>
</comment>
<evidence type="ECO:0000313" key="4">
    <source>
        <dbReference type="Proteomes" id="UP001172102"/>
    </source>
</evidence>
<dbReference type="Gene3D" id="1.20.5.340">
    <property type="match status" value="1"/>
</dbReference>
<dbReference type="Proteomes" id="UP001172102">
    <property type="component" value="Unassembled WGS sequence"/>
</dbReference>
<accession>A0AA40E3F6</accession>
<feature type="coiled-coil region" evidence="1">
    <location>
        <begin position="120"/>
        <end position="183"/>
    </location>
</feature>